<evidence type="ECO:0000256" key="1">
    <source>
        <dbReference type="SAM" id="MobiDB-lite"/>
    </source>
</evidence>
<keyword evidence="4" id="KW-1185">Reference proteome</keyword>
<dbReference type="PROSITE" id="PS50853">
    <property type="entry name" value="FN3"/>
    <property type="match status" value="10"/>
</dbReference>
<dbReference type="InterPro" id="IPR050713">
    <property type="entry name" value="RTP_Phos/Ushers"/>
</dbReference>
<dbReference type="Ensembl" id="ENSSLDT00000015276.1">
    <property type="protein sequence ID" value="ENSSLDP00000014708.1"/>
    <property type="gene ID" value="ENSSLDG00000011750.1"/>
</dbReference>
<feature type="domain" description="Fibronectin type-III" evidence="2">
    <location>
        <begin position="1202"/>
        <end position="1293"/>
    </location>
</feature>
<feature type="domain" description="Fibronectin type-III" evidence="2">
    <location>
        <begin position="412"/>
        <end position="504"/>
    </location>
</feature>
<dbReference type="SUPFAM" id="SSF49265">
    <property type="entry name" value="Fibronectin type III"/>
    <property type="match status" value="7"/>
</dbReference>
<dbReference type="STRING" id="1841481.ENSSLDP00000014708"/>
<feature type="domain" description="Fibronectin type-III" evidence="2">
    <location>
        <begin position="853"/>
        <end position="939"/>
    </location>
</feature>
<feature type="domain" description="Fibronectin type-III" evidence="2">
    <location>
        <begin position="1024"/>
        <end position="1115"/>
    </location>
</feature>
<dbReference type="InterPro" id="IPR036116">
    <property type="entry name" value="FN3_sf"/>
</dbReference>
<dbReference type="GeneTree" id="ENSGT00940000156870"/>
<dbReference type="PANTHER" id="PTHR46957:SF3">
    <property type="entry name" value="CYTOKINE RECEPTOR"/>
    <property type="match status" value="1"/>
</dbReference>
<dbReference type="Gene3D" id="2.60.40.10">
    <property type="entry name" value="Immunoglobulins"/>
    <property type="match status" value="14"/>
</dbReference>
<dbReference type="GO" id="GO:0016020">
    <property type="term" value="C:membrane"/>
    <property type="evidence" value="ECO:0007669"/>
    <property type="project" value="UniProtKB-SubCell"/>
</dbReference>
<feature type="domain" description="Fibronectin type-III" evidence="2">
    <location>
        <begin position="66"/>
        <end position="152"/>
    </location>
</feature>
<dbReference type="Pfam" id="PF00041">
    <property type="entry name" value="fn3"/>
    <property type="match status" value="10"/>
</dbReference>
<reference evidence="3" key="1">
    <citation type="submission" date="2025-08" db="UniProtKB">
        <authorList>
            <consortium name="Ensembl"/>
        </authorList>
    </citation>
    <scope>IDENTIFICATION</scope>
</reference>
<evidence type="ECO:0000259" key="2">
    <source>
        <dbReference type="PROSITE" id="PS50853"/>
    </source>
</evidence>
<feature type="domain" description="Fibronectin type-III" evidence="2">
    <location>
        <begin position="240"/>
        <end position="326"/>
    </location>
</feature>
<dbReference type="InterPro" id="IPR013783">
    <property type="entry name" value="Ig-like_fold"/>
</dbReference>
<organism evidence="3 4">
    <name type="scientific">Seriola lalandi dorsalis</name>
    <dbReference type="NCBI Taxonomy" id="1841481"/>
    <lineage>
        <taxon>Eukaryota</taxon>
        <taxon>Metazoa</taxon>
        <taxon>Chordata</taxon>
        <taxon>Craniata</taxon>
        <taxon>Vertebrata</taxon>
        <taxon>Euteleostomi</taxon>
        <taxon>Actinopterygii</taxon>
        <taxon>Neopterygii</taxon>
        <taxon>Teleostei</taxon>
        <taxon>Neoteleostei</taxon>
        <taxon>Acanthomorphata</taxon>
        <taxon>Carangaria</taxon>
        <taxon>Carangiformes</taxon>
        <taxon>Carangidae</taxon>
        <taxon>Seriola</taxon>
    </lineage>
</organism>
<feature type="domain" description="Fibronectin type-III" evidence="2">
    <location>
        <begin position="768"/>
        <end position="852"/>
    </location>
</feature>
<proteinExistence type="predicted"/>
<feature type="domain" description="Fibronectin type-III" evidence="2">
    <location>
        <begin position="153"/>
        <end position="239"/>
    </location>
</feature>
<dbReference type="InterPro" id="IPR003961">
    <property type="entry name" value="FN3_dom"/>
</dbReference>
<evidence type="ECO:0000313" key="4">
    <source>
        <dbReference type="Proteomes" id="UP000261360"/>
    </source>
</evidence>
<dbReference type="PANTHER" id="PTHR46957">
    <property type="entry name" value="CYTOKINE RECEPTOR"/>
    <property type="match status" value="1"/>
</dbReference>
<feature type="domain" description="Fibronectin type-III" evidence="2">
    <location>
        <begin position="327"/>
        <end position="411"/>
    </location>
</feature>
<protein>
    <recommendedName>
        <fullName evidence="2">Fibronectin type-III domain-containing protein</fullName>
    </recommendedName>
</protein>
<sequence>MKCGNNETLTVTTTKVKHGHTPNCTLSTGGNISRDSFLTGLTPGAVYEIFINCSSCCANVTLTPDVVRNLTVTNVTTSSVTVNWTEPEGNSSFYTVEWTDGNFITIENVSETFKTISNLTAGDRYKIIVTAVADDNHTKGQSTTVTNYTRPGIIGNHHIVSQNTSSISVNWTSPPGEVFMYRLEWHNGGVLMTRYTNDTFAVLSELISGTKYTITVIAVAGDNETEGDPYTFTSFTRPELVRNLTVTNVTTSSVSVDWSEPEGNSSFYRVQWTDGQFNDTVDVSETSMTISNLTAGVQYEVIVTAVADDNHTDGQSTAVTQYTRPAKPGGITGQGTNSLSVSWTLPKGEVDHYVVTISNTILNYSITNITEATTANFTDLYPGRIYDIRVTAVAGNLNNTSDQASLATSPTPPGSIIISDRTNSSLLLKWAIPVLMEGAPDISYYITYHQSERSELQNKTSTVNSTELSLLFSGIRYNITVETVGPQNLRSTAVNYSTFTLPNPVLNIAAHPKSTTSIRVEWSYPLGAQSYYIYLITTYSTNASQTCLTSNNSKDIVGLKPGTRYNISVITRIEPGIESTEEQTFNYTLPKAVTNLTVSEVNTTAIRLTWVKQSDFKTSYSYLVIALQDAIEVQKNQTETETYTFFHLTPGELYTFYVFTVVEGVKSTRENTSSYTRPEAVSNIIAIGNTTTMSVSWTPAVGAVVSYTVLLYRDGQLVGNSTVLSNTTVTKVFQRLIPGVLYCVEVFTTSGSFESYSQRICNATLPNPPGPITVVSQTVKSINFTWPVPEGMDHNKYNFSVSTVNGSYLTENNWFLLDNLESGSPYNISVVTVGIYGYESTAVTAQNYTRPYPVTSLREEEITTNSVTLVWEQMQSKSHYSYEVQFTNGSFSSSKVVLNTTDKIIGLSSGSSYNFTVTTQTADGTRASPVTVSYYTRPHRIRLLKAETLNTTTVNLTWEVPLEDKSEYKYRIQTSGCGSQNKTIAENRAQISALTPGTECTFCVSVRAANGIEGEAECTSQYTKPETVQPSISSRGSNSSILVSWPKPSGKVEYYKVYLNGTSSAIEEKELNSTSTSFLFESLSAGRLYTARVISYSGPFNASSGSITNATFPNPPGSIEVLTKTTSSIEIRWEEAPLMTGASFVYKLTDTQSQGGRIFTTNTTSHTFASLLSGFSYNISIVTVGVMGFESERVHIYFVTTRPLSVESLVPRKAEENNITVTWKEPADYKGGYRYNLTWQGRDGPISNITSKTEYTIYNLDPGSLYSYNVTTETSDGTQSAPTSNSSCTSMIIRV</sequence>
<dbReference type="CDD" id="cd00063">
    <property type="entry name" value="FN3"/>
    <property type="match status" value="9"/>
</dbReference>
<name>A0A3B4XT50_SERLL</name>
<dbReference type="Proteomes" id="UP000261360">
    <property type="component" value="Unplaced"/>
</dbReference>
<dbReference type="SMART" id="SM00060">
    <property type="entry name" value="FN3"/>
    <property type="match status" value="14"/>
</dbReference>
<reference evidence="3" key="2">
    <citation type="submission" date="2025-09" db="UniProtKB">
        <authorList>
            <consortium name="Ensembl"/>
        </authorList>
    </citation>
    <scope>IDENTIFICATION</scope>
</reference>
<feature type="region of interest" description="Disordered" evidence="1">
    <location>
        <begin position="1273"/>
        <end position="1295"/>
    </location>
</feature>
<accession>A0A3B4XT50</accession>
<feature type="domain" description="Fibronectin type-III" evidence="2">
    <location>
        <begin position="592"/>
        <end position="680"/>
    </location>
</feature>
<evidence type="ECO:0000313" key="3">
    <source>
        <dbReference type="Ensembl" id="ENSSLDP00000014708.1"/>
    </source>
</evidence>